<evidence type="ECO:0000256" key="9">
    <source>
        <dbReference type="ARBA" id="ARBA00022921"/>
    </source>
</evidence>
<sequence>MTSPLTLSQRALALKTDSTLTLNTQGQLGVSLTPGDGLVLNTNGLSINADPQTLAFNNSGALEVNLDPDGPWSKTATGIDLRLDTTTLEVDNWELGVKLDPDEAIDSGPDGLCLNLDETLLLATNSTSGKTELGVHLNTSGPITADDQGIDLDVDPNTMQVNTGPSGGMLAVKLKSGGGLTADPDGISVTATVAPPSISATAPLTYASGTIALTTDTRTMQVNSNQLAVKLKTGGGLTADADGISVSVAPTPTISASPPLTYTNGQIGLSIGDQSLQVSSGQLQVKLKSQGGIQQSTQGLGVAVDQTLKIVSNTLEVNTDPSGPLTSGNNGLSLAAVTPLAVSSAGVTLNYQSPLTVTSNSLGLSIAAPLQAGAQGLTVNTMEPLSASAQGIQLHYGQGFQVVAGTLQLLTNPPIVVSSRGFTLLYTPAFTVSNNMLGLNVDGTDCVAISSAGLQIRKEAPLYVTSGSTPALALKYSSDFTITNGALALANSGGGGSSTPEVATYHCGDNLLESYDIFASLPNTNAAKVAAYCRLAAAGGVVSGTIQVTSYAGRWPKVGNSVTDGIKFAIVVSPPMDKDPRSNLSQWLGATVFPAGATTALFSPNPYGSLNTITTLPSIASDWYVPESNLVTYTKIHFKPTGSQQLQLTSGELVVAAAKSPVQTTKYELIYLGFTLKQNSSGTNFFDPNASSDLSFLTPPIPFTYLGYYQ</sequence>
<comment type="subcellular location">
    <subcellularLocation>
        <location evidence="1">Host nucleus</location>
    </subcellularLocation>
    <subcellularLocation>
        <location evidence="2">Virion</location>
    </subcellularLocation>
</comment>
<evidence type="ECO:0000256" key="2">
    <source>
        <dbReference type="ARBA" id="ARBA00004328"/>
    </source>
</evidence>
<proteinExistence type="inferred from homology"/>
<dbReference type="GO" id="GO:0042025">
    <property type="term" value="C:host cell nucleus"/>
    <property type="evidence" value="ECO:0007669"/>
    <property type="project" value="UniProtKB-SubCell"/>
</dbReference>
<protein>
    <submittedName>
        <fullName evidence="14">L5 fiber1</fullName>
    </submittedName>
</protein>
<dbReference type="Pfam" id="PF16812">
    <property type="entry name" value="AdHead_fibreRBD"/>
    <property type="match status" value="1"/>
</dbReference>
<keyword evidence="6" id="KW-0945">Host-virus interaction</keyword>
<feature type="domain" description="Avian adenovirus fibre N-terminal" evidence="12">
    <location>
        <begin position="135"/>
        <end position="194"/>
    </location>
</feature>
<dbReference type="Gene3D" id="6.20.10.20">
    <property type="match status" value="2"/>
</dbReference>
<keyword evidence="8" id="KW-0946">Virion</keyword>
<keyword evidence="7" id="KW-1161">Viral attachment to host cell</keyword>
<feature type="domain" description="Avian adenovirus fibre N-terminal" evidence="12">
    <location>
        <begin position="377"/>
        <end position="429"/>
    </location>
</feature>
<dbReference type="InterPro" id="IPR038486">
    <property type="entry name" value="Fiber_prot_C_sf"/>
</dbReference>
<feature type="domain" description="Avian adenovirus fibre N-terminal" evidence="12">
    <location>
        <begin position="196"/>
        <end position="251"/>
    </location>
</feature>
<evidence type="ECO:0000256" key="5">
    <source>
        <dbReference type="ARBA" id="ARBA00022562"/>
    </source>
</evidence>
<gene>
    <name evidence="14" type="primary">L5</name>
</gene>
<feature type="domain" description="Avian adenovirus fibre N-terminal" evidence="12">
    <location>
        <begin position="64"/>
        <end position="119"/>
    </location>
</feature>
<feature type="domain" description="Fiber protein 1 C-terminal" evidence="13">
    <location>
        <begin position="501"/>
        <end position="701"/>
    </location>
</feature>
<organism evidence="14">
    <name type="scientific">Fowl aviadenovirus A</name>
    <dbReference type="NCBI Taxonomy" id="190061"/>
    <lineage>
        <taxon>Viruses</taxon>
        <taxon>Varidnaviria</taxon>
        <taxon>Bamfordvirae</taxon>
        <taxon>Preplasmiviricota</taxon>
        <taxon>Polisuviricotina</taxon>
        <taxon>Pharingeaviricetes</taxon>
        <taxon>Rowavirales</taxon>
        <taxon>Adenoviridae</taxon>
        <taxon>Aviadenovirus</taxon>
        <taxon>Aviadenovirus ventriculi</taxon>
    </lineage>
</organism>
<evidence type="ECO:0000256" key="8">
    <source>
        <dbReference type="ARBA" id="ARBA00022844"/>
    </source>
</evidence>
<evidence type="ECO:0000256" key="1">
    <source>
        <dbReference type="ARBA" id="ARBA00004147"/>
    </source>
</evidence>
<evidence type="ECO:0000256" key="6">
    <source>
        <dbReference type="ARBA" id="ARBA00022581"/>
    </source>
</evidence>
<dbReference type="EMBL" id="MF168407">
    <property type="protein sequence ID" value="ASU56025.1"/>
    <property type="molecule type" value="Genomic_DNA"/>
</dbReference>
<dbReference type="InterPro" id="IPR010537">
    <property type="entry name" value="Avian_adenovirus_fibre_N"/>
</dbReference>
<evidence type="ECO:0000256" key="11">
    <source>
        <dbReference type="ARBA" id="ARBA00023296"/>
    </source>
</evidence>
<dbReference type="Pfam" id="PF06536">
    <property type="entry name" value="Av_adeno_fibre"/>
    <property type="match status" value="6"/>
</dbReference>
<keyword evidence="10" id="KW-1233">Viral attachment to host adhesion receptor</keyword>
<keyword evidence="9" id="KW-0426">Late protein</keyword>
<dbReference type="GO" id="GO:0098671">
    <property type="term" value="P:adhesion receptor-mediated virion attachment to host cell"/>
    <property type="evidence" value="ECO:0007669"/>
    <property type="project" value="UniProtKB-KW"/>
</dbReference>
<name>A0A286QWU6_9ADEN</name>
<evidence type="ECO:0000256" key="3">
    <source>
        <dbReference type="ARBA" id="ARBA00006685"/>
    </source>
</evidence>
<dbReference type="SUPFAM" id="SSF51225">
    <property type="entry name" value="Fibre shaft of virus attachment proteins"/>
    <property type="match status" value="2"/>
</dbReference>
<evidence type="ECO:0000259" key="12">
    <source>
        <dbReference type="Pfam" id="PF06536"/>
    </source>
</evidence>
<dbReference type="InterPro" id="IPR009013">
    <property type="entry name" value="Attachment_protein_shaft_sf"/>
</dbReference>
<feature type="domain" description="Avian adenovirus fibre N-terminal" evidence="12">
    <location>
        <begin position="3"/>
        <end position="51"/>
    </location>
</feature>
<evidence type="ECO:0000256" key="10">
    <source>
        <dbReference type="ARBA" id="ARBA00023165"/>
    </source>
</evidence>
<evidence type="ECO:0000256" key="7">
    <source>
        <dbReference type="ARBA" id="ARBA00022804"/>
    </source>
</evidence>
<dbReference type="Proteomes" id="UP000315483">
    <property type="component" value="Segment"/>
</dbReference>
<evidence type="ECO:0000256" key="4">
    <source>
        <dbReference type="ARBA" id="ARBA00022561"/>
    </source>
</evidence>
<keyword evidence="5" id="KW-1048">Host nucleus</keyword>
<feature type="domain" description="Avian adenovirus fibre N-terminal" evidence="12">
    <location>
        <begin position="252"/>
        <end position="307"/>
    </location>
</feature>
<dbReference type="Gene3D" id="2.10.25.20">
    <property type="entry name" value="reovirus attachment protein sigma1, domain 1"/>
    <property type="match status" value="1"/>
</dbReference>
<comment type="similarity">
    <text evidence="3">Belongs to the adenoviridae fiber family.</text>
</comment>
<dbReference type="GO" id="GO:0046718">
    <property type="term" value="P:symbiont entry into host cell"/>
    <property type="evidence" value="ECO:0007669"/>
    <property type="project" value="UniProtKB-KW"/>
</dbReference>
<dbReference type="Gene3D" id="2.60.90.30">
    <property type="entry name" value="Fiber protein 1, C-terminal domain"/>
    <property type="match status" value="1"/>
</dbReference>
<accession>A0A286QWU6</accession>
<dbReference type="InterPro" id="IPR000939">
    <property type="entry name" value="Adenobir_fibre_prot_rpt/shaft"/>
</dbReference>
<reference evidence="14" key="1">
    <citation type="journal article" date="2017" name="Genome Announc.">
        <title>Genome Sequence of Fowl Aviadenovirus A Strain JM1/1, Which Caused Gizzard Erosions in Japan.</title>
        <authorList>
            <person name="Thanasut K."/>
            <person name="Fujino K."/>
            <person name="Taharaguchi M."/>
            <person name="Taharaguchi S."/>
            <person name="Shimokawa F."/>
            <person name="Murakami M."/>
            <person name="Takase K."/>
        </authorList>
    </citation>
    <scope>NUCLEOTIDE SEQUENCE [LARGE SCALE GENOMIC DNA]</scope>
    <source>
        <strain evidence="14">JM1/1</strain>
    </source>
</reference>
<keyword evidence="11" id="KW-1160">Virus entry into host cell</keyword>
<evidence type="ECO:0000313" key="14">
    <source>
        <dbReference type="EMBL" id="ASU56025.1"/>
    </source>
</evidence>
<keyword evidence="4" id="KW-0167">Capsid protein</keyword>
<dbReference type="GO" id="GO:0019028">
    <property type="term" value="C:viral capsid"/>
    <property type="evidence" value="ECO:0007669"/>
    <property type="project" value="UniProtKB-KW"/>
</dbReference>
<evidence type="ECO:0000259" key="13">
    <source>
        <dbReference type="Pfam" id="PF16812"/>
    </source>
</evidence>
<dbReference type="Pfam" id="PF00608">
    <property type="entry name" value="Adeno_shaft"/>
    <property type="match status" value="2"/>
</dbReference>
<dbReference type="InterPro" id="IPR031822">
    <property type="entry name" value="AdHead_fibreRBD"/>
</dbReference>